<evidence type="ECO:0000313" key="3">
    <source>
        <dbReference type="Proteomes" id="UP000253562"/>
    </source>
</evidence>
<feature type="compositionally biased region" description="Basic and acidic residues" evidence="1">
    <location>
        <begin position="234"/>
        <end position="244"/>
    </location>
</feature>
<organism evidence="2 3">
    <name type="scientific">Bremerella cremea</name>
    <dbReference type="NCBI Taxonomy" id="1031537"/>
    <lineage>
        <taxon>Bacteria</taxon>
        <taxon>Pseudomonadati</taxon>
        <taxon>Planctomycetota</taxon>
        <taxon>Planctomycetia</taxon>
        <taxon>Pirellulales</taxon>
        <taxon>Pirellulaceae</taxon>
        <taxon>Bremerella</taxon>
    </lineage>
</organism>
<dbReference type="Proteomes" id="UP000253562">
    <property type="component" value="Unassembled WGS sequence"/>
</dbReference>
<proteinExistence type="predicted"/>
<evidence type="ECO:0000256" key="1">
    <source>
        <dbReference type="SAM" id="MobiDB-lite"/>
    </source>
</evidence>
<gene>
    <name evidence="2" type="ORF">DTL42_16710</name>
</gene>
<protein>
    <submittedName>
        <fullName evidence="2">Uncharacterized protein</fullName>
    </submittedName>
</protein>
<comment type="caution">
    <text evidence="2">The sequence shown here is derived from an EMBL/GenBank/DDBJ whole genome shotgun (WGS) entry which is preliminary data.</text>
</comment>
<reference evidence="2 3" key="1">
    <citation type="submission" date="2018-07" db="EMBL/GenBank/DDBJ databases">
        <title>Comparative genomes isolates from brazilian mangrove.</title>
        <authorList>
            <person name="De Araujo J.E."/>
            <person name="Taketani R.G."/>
            <person name="Silva M.C.P."/>
            <person name="Lourenco M.V."/>
            <person name="Oliveira V.M."/>
            <person name="Andreote F.D."/>
        </authorList>
    </citation>
    <scope>NUCLEOTIDE SEQUENCE [LARGE SCALE GENOMIC DNA]</scope>
    <source>
        <strain evidence="2 3">HEX PRIS-MGV</strain>
    </source>
</reference>
<accession>A0A368KNV2</accession>
<evidence type="ECO:0000313" key="2">
    <source>
        <dbReference type="EMBL" id="RCS46123.1"/>
    </source>
</evidence>
<dbReference type="EMBL" id="QPEX01000033">
    <property type="protein sequence ID" value="RCS46123.1"/>
    <property type="molecule type" value="Genomic_DNA"/>
</dbReference>
<feature type="region of interest" description="Disordered" evidence="1">
    <location>
        <begin position="202"/>
        <end position="244"/>
    </location>
</feature>
<name>A0A368KNV2_9BACT</name>
<sequence>MFVIMVIGVLAWSHWLTSWRLFDLQQRFQKEQGLQIDDELKIVVFGEETFVLQSWQWKVYLPPGNYAIQANFVSVPRTGFPDNHILSTGGLGGGRVYTVHVAIRPASDGTWQLRLIADYGHGKLSDLDYVKPQPGIERIGEAIAYRGVGTHPNQTRKFASDKKVVLLHYRLDKSVPIDDQRNRNRKVPPPEEGLGVMAWITSVPPPPVDKTRDANSPVIDMTSSPTYLRHLQKKQAEAENKTKL</sequence>
<dbReference type="AlphaFoldDB" id="A0A368KNV2"/>